<organism evidence="2 4">
    <name type="scientific">Tetradesmus obliquus</name>
    <name type="common">Green alga</name>
    <name type="synonym">Acutodesmus obliquus</name>
    <dbReference type="NCBI Taxonomy" id="3088"/>
    <lineage>
        <taxon>Eukaryota</taxon>
        <taxon>Viridiplantae</taxon>
        <taxon>Chlorophyta</taxon>
        <taxon>core chlorophytes</taxon>
        <taxon>Chlorophyceae</taxon>
        <taxon>CS clade</taxon>
        <taxon>Sphaeropleales</taxon>
        <taxon>Scenedesmaceae</taxon>
        <taxon>Tetradesmus</taxon>
    </lineage>
</organism>
<proteinExistence type="predicted"/>
<sequence length="361" mass="39789">MSPAAANAGAETVAAVSIPNHYAGIYPKEHIERAEHVEGFFELGPREVHPFHKPAMPSQEQLQNSLNSPVIVTPNPMVKQQEVNGRTDPTFELPINSGPMTINTSMFEGTLEVHLKGLPTSQKRVFEGKKRFFQIMCQGRFKRAVDADGLCMGQEFVKAGNVPPWVGEMVLTAAAKVFSSSTQVDIYAKLPYFMNPVLAACQMVNVALPGSEPSLTEATEDMRLFAPELADKTGGPLSPEKRRKWCDVPKHLAGKQFSTEHVYTFHIWQHLIDFSTYKLSVGGFVNLDLTHALNCQPLQLTCKDTHADEYMFSMLVWHERLLYADDTSAAAALAERLSRWGAGFRSLMTGGSSSSSSAGKK</sequence>
<dbReference type="PANTHER" id="PTHR34826">
    <property type="entry name" value="UPF0590 PROTEIN C409.17C"/>
    <property type="match status" value="1"/>
</dbReference>
<dbReference type="STRING" id="3088.A0A383VIG3"/>
<dbReference type="Pfam" id="PF08588">
    <property type="entry name" value="Duc1"/>
    <property type="match status" value="1"/>
</dbReference>
<dbReference type="PANTHER" id="PTHR34826:SF2">
    <property type="entry name" value="UPF0590 PROTEIN C409.17C"/>
    <property type="match status" value="1"/>
</dbReference>
<keyword evidence="4" id="KW-1185">Reference proteome</keyword>
<evidence type="ECO:0000313" key="3">
    <source>
        <dbReference type="EMBL" id="SZX68547.1"/>
    </source>
</evidence>
<feature type="domain" description="Domain of unknown function at the cortex 1" evidence="1">
    <location>
        <begin position="92"/>
        <end position="318"/>
    </location>
</feature>
<reference evidence="2 4" key="1">
    <citation type="submission" date="2016-10" db="EMBL/GenBank/DDBJ databases">
        <authorList>
            <person name="Cai Z."/>
        </authorList>
    </citation>
    <scope>NUCLEOTIDE SEQUENCE [LARGE SCALE GENOMIC DNA]</scope>
</reference>
<dbReference type="EMBL" id="FNXT01000866">
    <property type="protein sequence ID" value="SZX68547.1"/>
    <property type="molecule type" value="Genomic_DNA"/>
</dbReference>
<dbReference type="EMBL" id="FNXT01000373">
    <property type="protein sequence ID" value="SZX64176.1"/>
    <property type="molecule type" value="Genomic_DNA"/>
</dbReference>
<evidence type="ECO:0000259" key="1">
    <source>
        <dbReference type="Pfam" id="PF08588"/>
    </source>
</evidence>
<dbReference type="InterPro" id="IPR013897">
    <property type="entry name" value="Duc1"/>
</dbReference>
<dbReference type="Proteomes" id="UP000256970">
    <property type="component" value="Unassembled WGS sequence"/>
</dbReference>
<evidence type="ECO:0000313" key="4">
    <source>
        <dbReference type="Proteomes" id="UP000256970"/>
    </source>
</evidence>
<dbReference type="AlphaFoldDB" id="A0A383VIG3"/>
<protein>
    <recommendedName>
        <fullName evidence="1">Domain of unknown function at the cortex 1 domain-containing protein</fullName>
    </recommendedName>
</protein>
<name>A0A383VIG3_TETOB</name>
<gene>
    <name evidence="2" type="ORF">BQ4739_LOCUS4697</name>
    <name evidence="3" type="ORF">BQ4739_LOCUS8889</name>
</gene>
<accession>A0A383VIG3</accession>
<evidence type="ECO:0000313" key="2">
    <source>
        <dbReference type="EMBL" id="SZX64176.1"/>
    </source>
</evidence>